<dbReference type="SUPFAM" id="SSF48576">
    <property type="entry name" value="Terpenoid synthases"/>
    <property type="match status" value="2"/>
</dbReference>
<organism evidence="5 6">
    <name type="scientific">Actinomadura rubteroloni</name>
    <dbReference type="NCBI Taxonomy" id="1926885"/>
    <lineage>
        <taxon>Bacteria</taxon>
        <taxon>Bacillati</taxon>
        <taxon>Actinomycetota</taxon>
        <taxon>Actinomycetes</taxon>
        <taxon>Streptosporangiales</taxon>
        <taxon>Thermomonosporaceae</taxon>
        <taxon>Actinomadura</taxon>
    </lineage>
</organism>
<dbReference type="InterPro" id="IPR008949">
    <property type="entry name" value="Isoprenoid_synthase_dom_sf"/>
</dbReference>
<accession>A0A2P4UE26</accession>
<dbReference type="CDD" id="cd00685">
    <property type="entry name" value="Trans_IPPS_HT"/>
    <property type="match status" value="1"/>
</dbReference>
<dbReference type="RefSeq" id="WP_235828569.1">
    <property type="nucleotide sequence ID" value="NZ_MTBP01000003.1"/>
</dbReference>
<comment type="caution">
    <text evidence="5">The sequence shown here is derived from an EMBL/GenBank/DDBJ whole genome shotgun (WGS) entry which is preliminary data.</text>
</comment>
<dbReference type="AlphaFoldDB" id="A0A2P4UE26"/>
<dbReference type="GO" id="GO:0004337">
    <property type="term" value="F:(2E,6E)-farnesyl diphosphate synthase activity"/>
    <property type="evidence" value="ECO:0007669"/>
    <property type="project" value="UniProtKB-EC"/>
</dbReference>
<dbReference type="PANTHER" id="PTHR12001">
    <property type="entry name" value="GERANYLGERANYL PYROPHOSPHATE SYNTHASE"/>
    <property type="match status" value="1"/>
</dbReference>
<evidence type="ECO:0000256" key="3">
    <source>
        <dbReference type="ARBA" id="ARBA00023239"/>
    </source>
</evidence>
<dbReference type="SFLD" id="SFLDG01020">
    <property type="entry name" value="Terpene_Cyclase_Like_2"/>
    <property type="match status" value="1"/>
</dbReference>
<keyword evidence="6" id="KW-1185">Reference proteome</keyword>
<dbReference type="Pfam" id="PF19086">
    <property type="entry name" value="Terpene_syn_C_2"/>
    <property type="match status" value="1"/>
</dbReference>
<dbReference type="InterPro" id="IPR033749">
    <property type="entry name" value="Polyprenyl_synt_CS"/>
</dbReference>
<dbReference type="GO" id="GO:0008299">
    <property type="term" value="P:isoprenoid biosynthetic process"/>
    <property type="evidence" value="ECO:0007669"/>
    <property type="project" value="InterPro"/>
</dbReference>
<dbReference type="EC" id="2.5.1.10" evidence="5"/>
<dbReference type="GO" id="GO:0010333">
    <property type="term" value="F:terpene synthase activity"/>
    <property type="evidence" value="ECO:0007669"/>
    <property type="project" value="InterPro"/>
</dbReference>
<dbReference type="InterPro" id="IPR000092">
    <property type="entry name" value="Polyprenyl_synt"/>
</dbReference>
<proteinExistence type="predicted"/>
<feature type="region of interest" description="Disordered" evidence="4">
    <location>
        <begin position="351"/>
        <end position="372"/>
    </location>
</feature>
<gene>
    <name evidence="5" type="ORF">BTM25_44660</name>
</gene>
<evidence type="ECO:0000256" key="4">
    <source>
        <dbReference type="SAM" id="MobiDB-lite"/>
    </source>
</evidence>
<dbReference type="SFLD" id="SFLDS00005">
    <property type="entry name" value="Isoprenoid_Synthase_Type_I"/>
    <property type="match status" value="2"/>
</dbReference>
<evidence type="ECO:0000256" key="2">
    <source>
        <dbReference type="ARBA" id="ARBA00022842"/>
    </source>
</evidence>
<dbReference type="Pfam" id="PF00348">
    <property type="entry name" value="polyprenyl_synt"/>
    <property type="match status" value="1"/>
</dbReference>
<evidence type="ECO:0000256" key="1">
    <source>
        <dbReference type="ARBA" id="ARBA00022723"/>
    </source>
</evidence>
<name>A0A2P4UE26_9ACTN</name>
<keyword evidence="1" id="KW-0479">Metal-binding</keyword>
<dbReference type="EMBL" id="MTBP01000003">
    <property type="protein sequence ID" value="POM23313.1"/>
    <property type="molecule type" value="Genomic_DNA"/>
</dbReference>
<protein>
    <submittedName>
        <fullName evidence="5">(2E,6E)-farnesyl diphosphate synthase</fullName>
        <ecNumber evidence="5">2.5.1.10</ecNumber>
    </submittedName>
</protein>
<keyword evidence="3" id="KW-0456">Lyase</keyword>
<reference evidence="5 6" key="1">
    <citation type="journal article" date="2017" name="Chemistry">
        <title>Isolation, Biosynthesis and Chemical Modifications of Rubterolones A-F: Rare Tropolone Alkaloids from Actinomadura sp. 5-2.</title>
        <authorList>
            <person name="Guo H."/>
            <person name="Benndorf R."/>
            <person name="Leichnitz D."/>
            <person name="Klassen J.L."/>
            <person name="Vollmers J."/>
            <person name="Gorls H."/>
            <person name="Steinacker M."/>
            <person name="Weigel C."/>
            <person name="Dahse H.M."/>
            <person name="Kaster A.K."/>
            <person name="de Beer Z.W."/>
            <person name="Poulsen M."/>
            <person name="Beemelmanns C."/>
        </authorList>
    </citation>
    <scope>NUCLEOTIDE SEQUENCE [LARGE SCALE GENOMIC DNA]</scope>
    <source>
        <strain evidence="5 6">5-2</strain>
    </source>
</reference>
<evidence type="ECO:0000313" key="6">
    <source>
        <dbReference type="Proteomes" id="UP000242367"/>
    </source>
</evidence>
<dbReference type="Gene3D" id="1.10.600.10">
    <property type="entry name" value="Farnesyl Diphosphate Synthase"/>
    <property type="match status" value="2"/>
</dbReference>
<dbReference type="PROSITE" id="PS00444">
    <property type="entry name" value="POLYPRENYL_SYNTHASE_2"/>
    <property type="match status" value="1"/>
</dbReference>
<dbReference type="InterPro" id="IPR034686">
    <property type="entry name" value="Terpene_cyclase-like_2"/>
</dbReference>
<keyword evidence="2" id="KW-0460">Magnesium</keyword>
<dbReference type="PROSITE" id="PS00723">
    <property type="entry name" value="POLYPRENYL_SYNTHASE_1"/>
    <property type="match status" value="1"/>
</dbReference>
<dbReference type="Proteomes" id="UP000242367">
    <property type="component" value="Unassembled WGS sequence"/>
</dbReference>
<feature type="compositionally biased region" description="Low complexity" evidence="4">
    <location>
        <begin position="354"/>
        <end position="372"/>
    </location>
</feature>
<sequence>MAGGKTSGPELDTIIASLPRFHRADRPATNPHAAYAEQQVQQWARHWKVVGPEPEFFHRIQYGHCAALTYPNASPETLALCAQWIAWGFIIDDQHTRVLKPTASQWTAMMGRFEAVFAGTMSPGTGDGGAFEAATDDLCRRTRAALTPGQWERFVDGVWLFLEGMRSESEFQSAARPSMGEYVEIRRKTIGVSFYAVLVELEEGVELPARVHGTEVYREILETISWVFALINDIVSYPAENAAGEINNFIVIAEKSYRLPTEAALRRAHADLVRSMDRFEELRRDMPQVLEKARVPSGDREAAARCVVGMTHFIDGILAWYPETYRYSHQLECTDGQALEDENLLDGAGREDVANVPAGGSPGPSAAPAAEPAVGTARTAARILAEASASVEPALRAAIDELPGPLRLIAGYHAGWWDAEGRPCDAVGKRIRSALALTCAAATSSTPVARMVSDPAASVFPAALSAGVAVELVHDFSLLHDDVIDGDRMRRHHATAWVSFGTGNAIVTGDALLITAVRQLDSGQAIKVLSQAVADLCEGELADLTFETRADPTVPECMATAEAKTGALLGAACQLGALAAGAPGAVADAYRRFGRCLGLAFQLTDDLLGIAGDPQVTGKPVGADLVARKKSLPVVAALTSGTPAGSLLTRLYDRPDRLEGPELARAVALVEEAGGMRWARQEAGRQMEAAFQALRPVDPEPSAAEDLRTLAEMITSRDR</sequence>
<dbReference type="PANTHER" id="PTHR12001:SF86">
    <property type="entry name" value="GERANYLGERANYL DIPHOSPHATE SYNTHASE"/>
    <property type="match status" value="1"/>
</dbReference>
<evidence type="ECO:0000313" key="5">
    <source>
        <dbReference type="EMBL" id="POM23313.1"/>
    </source>
</evidence>
<keyword evidence="5" id="KW-0808">Transferase</keyword>
<dbReference type="GO" id="GO:0046872">
    <property type="term" value="F:metal ion binding"/>
    <property type="evidence" value="ECO:0007669"/>
    <property type="project" value="UniProtKB-KW"/>
</dbReference>